<evidence type="ECO:0000256" key="2">
    <source>
        <dbReference type="SAM" id="MobiDB-lite"/>
    </source>
</evidence>
<keyword evidence="3" id="KW-1133">Transmembrane helix</keyword>
<dbReference type="PROSITE" id="PS50850">
    <property type="entry name" value="MFS"/>
    <property type="match status" value="1"/>
</dbReference>
<feature type="transmembrane region" description="Helical" evidence="3">
    <location>
        <begin position="179"/>
        <end position="197"/>
    </location>
</feature>
<organism evidence="5 6">
    <name type="scientific">Trichonephila clavata</name>
    <name type="common">Joro spider</name>
    <name type="synonym">Nephila clavata</name>
    <dbReference type="NCBI Taxonomy" id="2740835"/>
    <lineage>
        <taxon>Eukaryota</taxon>
        <taxon>Metazoa</taxon>
        <taxon>Ecdysozoa</taxon>
        <taxon>Arthropoda</taxon>
        <taxon>Chelicerata</taxon>
        <taxon>Arachnida</taxon>
        <taxon>Araneae</taxon>
        <taxon>Araneomorphae</taxon>
        <taxon>Entelegynae</taxon>
        <taxon>Araneoidea</taxon>
        <taxon>Nephilidae</taxon>
        <taxon>Trichonephila</taxon>
    </lineage>
</organism>
<keyword evidence="3" id="KW-0812">Transmembrane</keyword>
<feature type="transmembrane region" description="Helical" evidence="3">
    <location>
        <begin position="150"/>
        <end position="173"/>
    </location>
</feature>
<feature type="compositionally biased region" description="Polar residues" evidence="2">
    <location>
        <begin position="252"/>
        <end position="265"/>
    </location>
</feature>
<evidence type="ECO:0000313" key="5">
    <source>
        <dbReference type="EMBL" id="GFR00076.1"/>
    </source>
</evidence>
<protein>
    <submittedName>
        <fullName evidence="5">Monocarboxylate transporter 12</fullName>
    </submittedName>
</protein>
<evidence type="ECO:0000256" key="3">
    <source>
        <dbReference type="SAM" id="Phobius"/>
    </source>
</evidence>
<dbReference type="PANTHER" id="PTHR11360">
    <property type="entry name" value="MONOCARBOXYLATE TRANSPORTER"/>
    <property type="match status" value="1"/>
</dbReference>
<dbReference type="SUPFAM" id="SSF103473">
    <property type="entry name" value="MFS general substrate transporter"/>
    <property type="match status" value="1"/>
</dbReference>
<dbReference type="PANTHER" id="PTHR11360:SF284">
    <property type="entry name" value="EG:103B4.3 PROTEIN-RELATED"/>
    <property type="match status" value="1"/>
</dbReference>
<evidence type="ECO:0000259" key="4">
    <source>
        <dbReference type="PROSITE" id="PS50850"/>
    </source>
</evidence>
<name>A0A8X6G9K4_TRICU</name>
<accession>A0A8X6G9K4</accession>
<proteinExistence type="predicted"/>
<reference evidence="5" key="1">
    <citation type="submission" date="2020-07" db="EMBL/GenBank/DDBJ databases">
        <title>Multicomponent nature underlies the extraordinary mechanical properties of spider dragline silk.</title>
        <authorList>
            <person name="Kono N."/>
            <person name="Nakamura H."/>
            <person name="Mori M."/>
            <person name="Yoshida Y."/>
            <person name="Ohtoshi R."/>
            <person name="Malay A.D."/>
            <person name="Moran D.A.P."/>
            <person name="Tomita M."/>
            <person name="Numata K."/>
            <person name="Arakawa K."/>
        </authorList>
    </citation>
    <scope>NUCLEOTIDE SEQUENCE</scope>
</reference>
<dbReference type="Proteomes" id="UP000887116">
    <property type="component" value="Unassembled WGS sequence"/>
</dbReference>
<dbReference type="InterPro" id="IPR011701">
    <property type="entry name" value="MFS"/>
</dbReference>
<dbReference type="GO" id="GO:0008028">
    <property type="term" value="F:monocarboxylic acid transmembrane transporter activity"/>
    <property type="evidence" value="ECO:0007669"/>
    <property type="project" value="TreeGrafter"/>
</dbReference>
<feature type="region of interest" description="Disordered" evidence="2">
    <location>
        <begin position="204"/>
        <end position="265"/>
    </location>
</feature>
<dbReference type="AlphaFoldDB" id="A0A8X6G9K4"/>
<dbReference type="Gene3D" id="1.20.1250.20">
    <property type="entry name" value="MFS general substrate transporter like domains"/>
    <property type="match status" value="1"/>
</dbReference>
<dbReference type="Pfam" id="PF07690">
    <property type="entry name" value="MFS_1"/>
    <property type="match status" value="1"/>
</dbReference>
<dbReference type="InterPro" id="IPR050327">
    <property type="entry name" value="Proton-linked_MCT"/>
</dbReference>
<evidence type="ECO:0000313" key="6">
    <source>
        <dbReference type="Proteomes" id="UP000887116"/>
    </source>
</evidence>
<keyword evidence="6" id="KW-1185">Reference proteome</keyword>
<dbReference type="EMBL" id="BMAO01034954">
    <property type="protein sequence ID" value="GFR00076.1"/>
    <property type="molecule type" value="Genomic_DNA"/>
</dbReference>
<feature type="transmembrane region" description="Helical" evidence="3">
    <location>
        <begin position="113"/>
        <end position="138"/>
    </location>
</feature>
<feature type="compositionally biased region" description="Polar residues" evidence="2">
    <location>
        <begin position="222"/>
        <end position="242"/>
    </location>
</feature>
<gene>
    <name evidence="5" type="primary">slc16a12</name>
    <name evidence="5" type="ORF">TNCT_37041</name>
</gene>
<feature type="compositionally biased region" description="Acidic residues" evidence="2">
    <location>
        <begin position="209"/>
        <end position="221"/>
    </location>
</feature>
<feature type="domain" description="Major facilitator superfamily (MFS) profile" evidence="4">
    <location>
        <begin position="332"/>
        <end position="445"/>
    </location>
</feature>
<evidence type="ECO:0000256" key="1">
    <source>
        <dbReference type="ARBA" id="ARBA00004141"/>
    </source>
</evidence>
<keyword evidence="3" id="KW-0472">Membrane</keyword>
<comment type="caution">
    <text evidence="5">The sequence shown here is derived from an EMBL/GenBank/DDBJ whole genome shotgun (WGS) entry which is preliminary data.</text>
</comment>
<feature type="transmembrane region" description="Helical" evidence="3">
    <location>
        <begin position="399"/>
        <end position="419"/>
    </location>
</feature>
<feature type="transmembrane region" description="Helical" evidence="3">
    <location>
        <begin position="367"/>
        <end position="387"/>
    </location>
</feature>
<dbReference type="InterPro" id="IPR020846">
    <property type="entry name" value="MFS_dom"/>
</dbReference>
<feature type="transmembrane region" description="Helical" evidence="3">
    <location>
        <begin position="21"/>
        <end position="46"/>
    </location>
</feature>
<feature type="transmembrane region" description="Helical" evidence="3">
    <location>
        <begin position="88"/>
        <end position="107"/>
    </location>
</feature>
<dbReference type="GO" id="GO:0016020">
    <property type="term" value="C:membrane"/>
    <property type="evidence" value="ECO:0007669"/>
    <property type="project" value="UniProtKB-SubCell"/>
</dbReference>
<feature type="transmembrane region" description="Helical" evidence="3">
    <location>
        <begin position="58"/>
        <end position="81"/>
    </location>
</feature>
<dbReference type="OrthoDB" id="6499973at2759"/>
<comment type="subcellular location">
    <subcellularLocation>
        <location evidence="1">Membrane</location>
        <topology evidence="1">Multi-pass membrane protein</topology>
    </subcellularLocation>
</comment>
<sequence length="445" mass="48770">MNARERVSYVPDSDTDGGWGWVIVAATFFIRVIVDGFIYTFGIFYVEFLEYFKCTSSAASLVMSLLVGICYLVGPIASGLINKYGCRIVSSLGTAIACIGLLLSLPVPRVEYLLITVGLISGTGFGFLYLPTIVSVALHFEKKRATAMGISMAGSGIGALIFAPLLEWLVFFYSNWTGAMLISIGIILNCFVLSMFYRKFNPPVSSSDQNEESPTDVEFDEPTSSTYSNESDQSRFFSQKTQTPEEGKPIQGQYTITSKTPQPSSSVTIGQVENIDIFYTGSADNLVSRQIYVTPSMIPPYASSTTVRKSTCLRFTGTVANMMGLSLLKNYVFLIYALGTTLHYLGLIIPSMYLFHMSVEIGVATTFQASLLLSLMGISNTVGKVAIGFLADFTTWSVIYMYAICLLITGIATMITPVLNNYYLMVLYGSTFGFTWGKNTILSLF</sequence>
<dbReference type="InterPro" id="IPR036259">
    <property type="entry name" value="MFS_trans_sf"/>
</dbReference>
<feature type="transmembrane region" description="Helical" evidence="3">
    <location>
        <begin position="331"/>
        <end position="355"/>
    </location>
</feature>